<reference evidence="15" key="2">
    <citation type="submission" date="2022-10" db="EMBL/GenBank/DDBJ databases">
        <authorList>
            <person name="Trinh H.N."/>
        </authorList>
    </citation>
    <scope>NUCLEOTIDE SEQUENCE</scope>
    <source>
        <strain evidence="15">RN2-1</strain>
    </source>
</reference>
<keyword evidence="9 12" id="KW-0949">S-adenosyl-L-methionine</keyword>
<evidence type="ECO:0000259" key="14">
    <source>
        <dbReference type="Pfam" id="PF20260"/>
    </source>
</evidence>
<dbReference type="GO" id="GO:0070475">
    <property type="term" value="P:rRNA base methylation"/>
    <property type="evidence" value="ECO:0007669"/>
    <property type="project" value="TreeGrafter"/>
</dbReference>
<evidence type="ECO:0000256" key="12">
    <source>
        <dbReference type="PIRNR" id="PIRNR015601"/>
    </source>
</evidence>
<protein>
    <recommendedName>
        <fullName evidence="4 12">Ribosomal RNA small subunit methyltransferase E</fullName>
        <ecNumber evidence="3 12">2.1.1.193</ecNumber>
    </recommendedName>
</protein>
<dbReference type="InterPro" id="IPR029028">
    <property type="entry name" value="Alpha/beta_knot_MTases"/>
</dbReference>
<dbReference type="EMBL" id="JAPDNT010000014">
    <property type="protein sequence ID" value="MCW3475986.1"/>
    <property type="molecule type" value="Genomic_DNA"/>
</dbReference>
<keyword evidence="7 12" id="KW-0489">Methyltransferase</keyword>
<evidence type="ECO:0000313" key="15">
    <source>
        <dbReference type="EMBL" id="MCW3475986.1"/>
    </source>
</evidence>
<dbReference type="NCBIfam" id="NF008696">
    <property type="entry name" value="PRK11713.3-5"/>
    <property type="match status" value="1"/>
</dbReference>
<dbReference type="InterPro" id="IPR046887">
    <property type="entry name" value="RsmE_PUA-like"/>
</dbReference>
<gene>
    <name evidence="15" type="ORF">OL599_15515</name>
</gene>
<evidence type="ECO:0000313" key="16">
    <source>
        <dbReference type="Proteomes" id="UP001165679"/>
    </source>
</evidence>
<comment type="function">
    <text evidence="10 12">Specifically methylates the N3 position of the uracil ring of uridine 1498 (m3U1498) in 16S rRNA. Acts on the fully assembled 30S ribosomal subunit.</text>
</comment>
<evidence type="ECO:0000256" key="3">
    <source>
        <dbReference type="ARBA" id="ARBA00012328"/>
    </source>
</evidence>
<keyword evidence="8 12" id="KW-0808">Transferase</keyword>
<evidence type="ECO:0000259" key="13">
    <source>
        <dbReference type="Pfam" id="PF04452"/>
    </source>
</evidence>
<dbReference type="Gene3D" id="2.40.240.20">
    <property type="entry name" value="Hypothetical PUA domain-like, domain 1"/>
    <property type="match status" value="1"/>
</dbReference>
<comment type="catalytic activity">
    <reaction evidence="11 12">
        <text>uridine(1498) in 16S rRNA + S-adenosyl-L-methionine = N(3)-methyluridine(1498) in 16S rRNA + S-adenosyl-L-homocysteine + H(+)</text>
        <dbReference type="Rhea" id="RHEA:42920"/>
        <dbReference type="Rhea" id="RHEA-COMP:10283"/>
        <dbReference type="Rhea" id="RHEA-COMP:10284"/>
        <dbReference type="ChEBI" id="CHEBI:15378"/>
        <dbReference type="ChEBI" id="CHEBI:57856"/>
        <dbReference type="ChEBI" id="CHEBI:59789"/>
        <dbReference type="ChEBI" id="CHEBI:65315"/>
        <dbReference type="ChEBI" id="CHEBI:74502"/>
        <dbReference type="EC" id="2.1.1.193"/>
    </reaction>
</comment>
<evidence type="ECO:0000256" key="2">
    <source>
        <dbReference type="ARBA" id="ARBA00005528"/>
    </source>
</evidence>
<keyword evidence="6 12" id="KW-0698">rRNA processing</keyword>
<dbReference type="GO" id="GO:0070042">
    <property type="term" value="F:rRNA (uridine-N3-)-methyltransferase activity"/>
    <property type="evidence" value="ECO:0007669"/>
    <property type="project" value="TreeGrafter"/>
</dbReference>
<dbReference type="Pfam" id="PF04452">
    <property type="entry name" value="Methyltrans_RNA"/>
    <property type="match status" value="1"/>
</dbReference>
<dbReference type="CDD" id="cd18084">
    <property type="entry name" value="RsmE-like"/>
    <property type="match status" value="1"/>
</dbReference>
<dbReference type="PANTHER" id="PTHR30027:SF3">
    <property type="entry name" value="16S RRNA (URACIL(1498)-N(3))-METHYLTRANSFERASE"/>
    <property type="match status" value="1"/>
</dbReference>
<dbReference type="PANTHER" id="PTHR30027">
    <property type="entry name" value="RIBOSOMAL RNA SMALL SUBUNIT METHYLTRANSFERASE E"/>
    <property type="match status" value="1"/>
</dbReference>
<evidence type="ECO:0000256" key="1">
    <source>
        <dbReference type="ARBA" id="ARBA00004496"/>
    </source>
</evidence>
<dbReference type="Proteomes" id="UP001165679">
    <property type="component" value="Unassembled WGS sequence"/>
</dbReference>
<feature type="domain" description="Ribosomal RNA small subunit methyltransferase E methyltransferase" evidence="13">
    <location>
        <begin position="79"/>
        <end position="230"/>
    </location>
</feature>
<proteinExistence type="inferred from homology"/>
<dbReference type="AlphaFoldDB" id="A0AA41YLG1"/>
<comment type="subcellular location">
    <subcellularLocation>
        <location evidence="1 12">Cytoplasm</location>
    </subcellularLocation>
</comment>
<dbReference type="PIRSF" id="PIRSF015601">
    <property type="entry name" value="MTase_slr0722"/>
    <property type="match status" value="1"/>
</dbReference>
<comment type="caution">
    <text evidence="15">The sequence shown here is derived from an EMBL/GenBank/DDBJ whole genome shotgun (WGS) entry which is preliminary data.</text>
</comment>
<dbReference type="SUPFAM" id="SSF75217">
    <property type="entry name" value="alpha/beta knot"/>
    <property type="match status" value="1"/>
</dbReference>
<dbReference type="Pfam" id="PF20260">
    <property type="entry name" value="PUA_4"/>
    <property type="match status" value="1"/>
</dbReference>
<evidence type="ECO:0000256" key="11">
    <source>
        <dbReference type="ARBA" id="ARBA00047944"/>
    </source>
</evidence>
<keyword evidence="5 12" id="KW-0963">Cytoplasm</keyword>
<keyword evidence="16" id="KW-1185">Reference proteome</keyword>
<evidence type="ECO:0000256" key="6">
    <source>
        <dbReference type="ARBA" id="ARBA00022552"/>
    </source>
</evidence>
<dbReference type="InterPro" id="IPR029026">
    <property type="entry name" value="tRNA_m1G_MTases_N"/>
</dbReference>
<dbReference type="Gene3D" id="3.40.1280.10">
    <property type="match status" value="1"/>
</dbReference>
<evidence type="ECO:0000256" key="4">
    <source>
        <dbReference type="ARBA" id="ARBA00013673"/>
    </source>
</evidence>
<dbReference type="InterPro" id="IPR015947">
    <property type="entry name" value="PUA-like_sf"/>
</dbReference>
<accession>A0AA41YLG1</accession>
<reference evidence="15" key="1">
    <citation type="submission" date="2022-09" db="EMBL/GenBank/DDBJ databases">
        <title>Rhodovastum sp. nov. RN2-1 isolated from soil in Seongnam, South Korea.</title>
        <authorList>
            <person name="Le N.T."/>
        </authorList>
    </citation>
    <scope>NUCLEOTIDE SEQUENCE</scope>
    <source>
        <strain evidence="15">RN2-1</strain>
    </source>
</reference>
<dbReference type="GO" id="GO:0005737">
    <property type="term" value="C:cytoplasm"/>
    <property type="evidence" value="ECO:0007669"/>
    <property type="project" value="UniProtKB-SubCell"/>
</dbReference>
<evidence type="ECO:0000256" key="9">
    <source>
        <dbReference type="ARBA" id="ARBA00022691"/>
    </source>
</evidence>
<dbReference type="InterPro" id="IPR046886">
    <property type="entry name" value="RsmE_MTase_dom"/>
</dbReference>
<dbReference type="InterPro" id="IPR006700">
    <property type="entry name" value="RsmE"/>
</dbReference>
<feature type="domain" description="Ribosomal RNA small subunit methyltransferase E PUA-like" evidence="14">
    <location>
        <begin position="24"/>
        <end position="65"/>
    </location>
</feature>
<evidence type="ECO:0000256" key="10">
    <source>
        <dbReference type="ARBA" id="ARBA00025699"/>
    </source>
</evidence>
<comment type="similarity">
    <text evidence="2 12">Belongs to the RNA methyltransferase RsmE family.</text>
</comment>
<sequence length="235" mass="25037">MTPSIRLHVTAPLRAGAEIAASPAQAHYLGSVMRRGAGDPVRLFNGVDGEWQARIAFLKRDRATLAPGQLLRPQAPESDLWLVFAPLKRDATDLVAQKATELGAAALLPVFTERTNAGRVNTDRLAAIAIEAAEQCERLTVPRIEAPRQLGELLADWPDGRRLVVAVEREAGDPVPPLTGPTALLVGPEGGFTPAELDVLRRHPLVHPATLGPRILRAETAAIVGLALLQARSGG</sequence>
<dbReference type="EC" id="2.1.1.193" evidence="3 12"/>
<evidence type="ECO:0000256" key="5">
    <source>
        <dbReference type="ARBA" id="ARBA00022490"/>
    </source>
</evidence>
<evidence type="ECO:0000256" key="8">
    <source>
        <dbReference type="ARBA" id="ARBA00022679"/>
    </source>
</evidence>
<evidence type="ECO:0000256" key="7">
    <source>
        <dbReference type="ARBA" id="ARBA00022603"/>
    </source>
</evidence>
<dbReference type="NCBIfam" id="NF008694">
    <property type="entry name" value="PRK11713.3-2"/>
    <property type="match status" value="1"/>
</dbReference>
<dbReference type="NCBIfam" id="TIGR00046">
    <property type="entry name" value="RsmE family RNA methyltransferase"/>
    <property type="match status" value="1"/>
</dbReference>
<name>A0AA41YLG1_9PROT</name>
<dbReference type="SUPFAM" id="SSF88697">
    <property type="entry name" value="PUA domain-like"/>
    <property type="match status" value="1"/>
</dbReference>
<organism evidence="15 16">
    <name type="scientific">Limobrevibacterium gyesilva</name>
    <dbReference type="NCBI Taxonomy" id="2991712"/>
    <lineage>
        <taxon>Bacteria</taxon>
        <taxon>Pseudomonadati</taxon>
        <taxon>Pseudomonadota</taxon>
        <taxon>Alphaproteobacteria</taxon>
        <taxon>Acetobacterales</taxon>
        <taxon>Acetobacteraceae</taxon>
        <taxon>Limobrevibacterium</taxon>
    </lineage>
</organism>